<dbReference type="InterPro" id="IPR033469">
    <property type="entry name" value="CYTH-like_dom_sf"/>
</dbReference>
<dbReference type="SUPFAM" id="SSF55154">
    <property type="entry name" value="CYTH-like phosphatases"/>
    <property type="match status" value="1"/>
</dbReference>
<evidence type="ECO:0000259" key="1">
    <source>
        <dbReference type="PROSITE" id="PS51707"/>
    </source>
</evidence>
<dbReference type="EMBL" id="JAVRBK010000005">
    <property type="protein sequence ID" value="KAK5643075.1"/>
    <property type="molecule type" value="Genomic_DNA"/>
</dbReference>
<gene>
    <name evidence="2" type="ORF">RI129_006920</name>
</gene>
<protein>
    <recommendedName>
        <fullName evidence="1">CYTH domain-containing protein</fullName>
    </recommendedName>
</protein>
<sequence length="170" mass="19131">MNVEIKAKVRNLAKLLDKAKLISGSEGKVLSQIDQFYDAVQGRLKLRKFEGGDAELIYYDRPDDEGPKLSSYEKCTIHASEVDTLDRILKFSVGGKGIVKKVRHLFMVGQTRLHVDIVENLGNFMELEVVLKPEQTFEEGQSIANGLMEKLEIDKDDLLAGAYRDMLQAT</sequence>
<dbReference type="AlphaFoldDB" id="A0AAN7V710"/>
<dbReference type="GO" id="GO:0016462">
    <property type="term" value="F:pyrophosphatase activity"/>
    <property type="evidence" value="ECO:0007669"/>
    <property type="project" value="UniProtKB-ARBA"/>
</dbReference>
<dbReference type="PANTHER" id="PTHR21028">
    <property type="entry name" value="SI:CH211-156B7.4"/>
    <property type="match status" value="1"/>
</dbReference>
<evidence type="ECO:0000313" key="3">
    <source>
        <dbReference type="Proteomes" id="UP001329430"/>
    </source>
</evidence>
<dbReference type="Proteomes" id="UP001329430">
    <property type="component" value="Chromosome 5"/>
</dbReference>
<accession>A0AAN7V710</accession>
<dbReference type="SMART" id="SM01118">
    <property type="entry name" value="CYTH"/>
    <property type="match status" value="1"/>
</dbReference>
<reference evidence="2 3" key="1">
    <citation type="journal article" date="2024" name="Insects">
        <title>An Improved Chromosome-Level Genome Assembly of the Firefly Pyrocoelia pectoralis.</title>
        <authorList>
            <person name="Fu X."/>
            <person name="Meyer-Rochow V.B."/>
            <person name="Ballantyne L."/>
            <person name="Zhu X."/>
        </authorList>
    </citation>
    <scope>NUCLEOTIDE SEQUENCE [LARGE SCALE GENOMIC DNA]</scope>
    <source>
        <strain evidence="2">XCY_ONT2</strain>
    </source>
</reference>
<dbReference type="Pfam" id="PF01928">
    <property type="entry name" value="CYTH"/>
    <property type="match status" value="1"/>
</dbReference>
<keyword evidence="3" id="KW-1185">Reference proteome</keyword>
<dbReference type="PROSITE" id="PS51707">
    <property type="entry name" value="CYTH"/>
    <property type="match status" value="1"/>
</dbReference>
<dbReference type="Gene3D" id="2.40.320.10">
    <property type="entry name" value="Hypothetical Protein Pfu-838710-001"/>
    <property type="match status" value="1"/>
</dbReference>
<feature type="domain" description="CYTH" evidence="1">
    <location>
        <begin position="1"/>
        <end position="169"/>
    </location>
</feature>
<dbReference type="CDD" id="cd07890">
    <property type="entry name" value="CYTH-like_AC_IV-like"/>
    <property type="match status" value="1"/>
</dbReference>
<evidence type="ECO:0000313" key="2">
    <source>
        <dbReference type="EMBL" id="KAK5643075.1"/>
    </source>
</evidence>
<organism evidence="2 3">
    <name type="scientific">Pyrocoelia pectoralis</name>
    <dbReference type="NCBI Taxonomy" id="417401"/>
    <lineage>
        <taxon>Eukaryota</taxon>
        <taxon>Metazoa</taxon>
        <taxon>Ecdysozoa</taxon>
        <taxon>Arthropoda</taxon>
        <taxon>Hexapoda</taxon>
        <taxon>Insecta</taxon>
        <taxon>Pterygota</taxon>
        <taxon>Neoptera</taxon>
        <taxon>Endopterygota</taxon>
        <taxon>Coleoptera</taxon>
        <taxon>Polyphaga</taxon>
        <taxon>Elateriformia</taxon>
        <taxon>Elateroidea</taxon>
        <taxon>Lampyridae</taxon>
        <taxon>Lampyrinae</taxon>
        <taxon>Pyrocoelia</taxon>
    </lineage>
</organism>
<dbReference type="InterPro" id="IPR008173">
    <property type="entry name" value="Adenylyl_cyclase_CyaB"/>
</dbReference>
<comment type="caution">
    <text evidence="2">The sequence shown here is derived from an EMBL/GenBank/DDBJ whole genome shotgun (WGS) entry which is preliminary data.</text>
</comment>
<proteinExistence type="predicted"/>
<name>A0AAN7V710_9COLE</name>
<dbReference type="InterPro" id="IPR023577">
    <property type="entry name" value="CYTH_domain"/>
</dbReference>
<dbReference type="PANTHER" id="PTHR21028:SF2">
    <property type="entry name" value="CYTH DOMAIN-CONTAINING PROTEIN"/>
    <property type="match status" value="1"/>
</dbReference>